<comment type="caution">
    <text evidence="2">The sequence shown here is derived from an EMBL/GenBank/DDBJ whole genome shotgun (WGS) entry which is preliminary data.</text>
</comment>
<dbReference type="EMBL" id="BAAAXF010000066">
    <property type="protein sequence ID" value="GAA3502310.1"/>
    <property type="molecule type" value="Genomic_DNA"/>
</dbReference>
<evidence type="ECO:0000313" key="2">
    <source>
        <dbReference type="EMBL" id="GAA3502310.1"/>
    </source>
</evidence>
<sequence>MKSTHCQHAPCGRELPPGADRRKRFCGDACRKAANRAEKAAESGRLATVHPITPEPSDGRSALADDVLALWSAFMHHVTTDGLVVMGSAGVPVAHPLLRSFAGLYTAVKEQTGSAPDESADDDEKVLAAAMRRVQRLRQEEAASWK</sequence>
<accession>A0ABP6U5N3</accession>
<evidence type="ECO:0000256" key="1">
    <source>
        <dbReference type="SAM" id="MobiDB-lite"/>
    </source>
</evidence>
<organism evidence="2 3">
    <name type="scientific">Streptomyces prasinosporus</name>
    <dbReference type="NCBI Taxonomy" id="68256"/>
    <lineage>
        <taxon>Bacteria</taxon>
        <taxon>Bacillati</taxon>
        <taxon>Actinomycetota</taxon>
        <taxon>Actinomycetes</taxon>
        <taxon>Kitasatosporales</taxon>
        <taxon>Streptomycetaceae</taxon>
        <taxon>Streptomyces</taxon>
        <taxon>Streptomyces albogriseolus group</taxon>
    </lineage>
</organism>
<evidence type="ECO:0000313" key="3">
    <source>
        <dbReference type="Proteomes" id="UP001501455"/>
    </source>
</evidence>
<name>A0ABP6U5N3_9ACTN</name>
<keyword evidence="3" id="KW-1185">Reference proteome</keyword>
<proteinExistence type="predicted"/>
<feature type="region of interest" description="Disordered" evidence="1">
    <location>
        <begin position="40"/>
        <end position="59"/>
    </location>
</feature>
<reference evidence="3" key="1">
    <citation type="journal article" date="2019" name="Int. J. Syst. Evol. Microbiol.">
        <title>The Global Catalogue of Microorganisms (GCM) 10K type strain sequencing project: providing services to taxonomists for standard genome sequencing and annotation.</title>
        <authorList>
            <consortium name="The Broad Institute Genomics Platform"/>
            <consortium name="The Broad Institute Genome Sequencing Center for Infectious Disease"/>
            <person name="Wu L."/>
            <person name="Ma J."/>
        </authorList>
    </citation>
    <scope>NUCLEOTIDE SEQUENCE [LARGE SCALE GENOMIC DNA]</scope>
    <source>
        <strain evidence="3">JCM 4816</strain>
    </source>
</reference>
<protein>
    <submittedName>
        <fullName evidence="2">Uncharacterized protein</fullName>
    </submittedName>
</protein>
<dbReference type="Proteomes" id="UP001501455">
    <property type="component" value="Unassembled WGS sequence"/>
</dbReference>
<gene>
    <name evidence="2" type="ORF">GCM10019016_094180</name>
</gene>